<reference evidence="1" key="1">
    <citation type="submission" date="2022-10" db="EMBL/GenBank/DDBJ databases">
        <title>Rhodococcus ferula Z13 complete genome.</title>
        <authorList>
            <person name="Long X."/>
            <person name="Zang M."/>
        </authorList>
    </citation>
    <scope>NUCLEOTIDE SEQUENCE</scope>
    <source>
        <strain evidence="1">Z13</strain>
    </source>
</reference>
<protein>
    <submittedName>
        <fullName evidence="1">Glycosyltransferase</fullName>
        <ecNumber evidence="1">2.4.-.-</ecNumber>
    </submittedName>
</protein>
<dbReference type="Proteomes" id="UP001156484">
    <property type="component" value="Chromosome"/>
</dbReference>
<keyword evidence="2" id="KW-1185">Reference proteome</keyword>
<keyword evidence="1" id="KW-0808">Transferase</keyword>
<dbReference type="EC" id="2.4.-.-" evidence="1"/>
<gene>
    <name evidence="1" type="ORF">OED52_16320</name>
</gene>
<dbReference type="EMBL" id="CP107551">
    <property type="protein sequence ID" value="UYP21083.1"/>
    <property type="molecule type" value="Genomic_DNA"/>
</dbReference>
<evidence type="ECO:0000313" key="1">
    <source>
        <dbReference type="EMBL" id="UYP21083.1"/>
    </source>
</evidence>
<sequence length="411" mass="44770">MVAGQANYLTEYENPCSDVPSQGMHVHLAELSAALTRAGHEVVVYTRRESKDGPDRVRSARGYEIVQVPAGPLKRLSPSETASAMGEFGGFLEREWRERGPDITHAHFWLSGVATQLATRSLGLPTVQTFHSLGTVEHRLRGDGDPETVSTDRIRIERLVARGATRMVATSSDEIFELARMGLPRTRTTVVPCGVDAEHFRPTDPTDPPRPKRKRLVTAGPLEPTSGFDTVIEALAAIPDTDLVIAASRSPELSARADEQEKSRLTKLARARGVHGRVRIRRDVSPAELPVLLRSADAVVCTPWHDPSGTTALQAMSCGRPVIASATGSMLDTVLDDATGLLVPARSPEAVAGAARRLLSDATMLTTFGIAARDRVMARYTWDRIAEDTVRVYERCVPVRRTAHRTARIGV</sequence>
<keyword evidence="1" id="KW-0328">Glycosyltransferase</keyword>
<organism evidence="1 2">
    <name type="scientific">Rhodococcus sacchari</name>
    <dbReference type="NCBI Taxonomy" id="2962047"/>
    <lineage>
        <taxon>Bacteria</taxon>
        <taxon>Bacillati</taxon>
        <taxon>Actinomycetota</taxon>
        <taxon>Actinomycetes</taxon>
        <taxon>Mycobacteriales</taxon>
        <taxon>Nocardiaceae</taxon>
        <taxon>Rhodococcus</taxon>
    </lineage>
</organism>
<accession>A0ACD4DM03</accession>
<proteinExistence type="predicted"/>
<evidence type="ECO:0000313" key="2">
    <source>
        <dbReference type="Proteomes" id="UP001156484"/>
    </source>
</evidence>
<name>A0ACD4DM03_9NOCA</name>